<organism evidence="1 2">
    <name type="scientific">Gymnopilus dilepis</name>
    <dbReference type="NCBI Taxonomy" id="231916"/>
    <lineage>
        <taxon>Eukaryota</taxon>
        <taxon>Fungi</taxon>
        <taxon>Dikarya</taxon>
        <taxon>Basidiomycota</taxon>
        <taxon>Agaricomycotina</taxon>
        <taxon>Agaricomycetes</taxon>
        <taxon>Agaricomycetidae</taxon>
        <taxon>Agaricales</taxon>
        <taxon>Agaricineae</taxon>
        <taxon>Hymenogastraceae</taxon>
        <taxon>Gymnopilus</taxon>
    </lineage>
</organism>
<protein>
    <submittedName>
        <fullName evidence="1">Uncharacterized protein</fullName>
    </submittedName>
</protein>
<comment type="caution">
    <text evidence="1">The sequence shown here is derived from an EMBL/GenBank/DDBJ whole genome shotgun (WGS) entry which is preliminary data.</text>
</comment>
<proteinExistence type="predicted"/>
<sequence>MTELLVKTLETRTEISKEERSKETRAVRRKIACRKYYERHKEELRAKARERAARYIRSEKSSPISFNDDFVAGHKNAAWRVR</sequence>
<reference evidence="1 2" key="1">
    <citation type="journal article" date="2018" name="Evol. Lett.">
        <title>Horizontal gene cluster transfer increased hallucinogenic mushroom diversity.</title>
        <authorList>
            <person name="Reynolds H.T."/>
            <person name="Vijayakumar V."/>
            <person name="Gluck-Thaler E."/>
            <person name="Korotkin H.B."/>
            <person name="Matheny P.B."/>
            <person name="Slot J.C."/>
        </authorList>
    </citation>
    <scope>NUCLEOTIDE SEQUENCE [LARGE SCALE GENOMIC DNA]</scope>
    <source>
        <strain evidence="1 2">SRW20</strain>
    </source>
</reference>
<dbReference type="InParanoid" id="A0A409Y4H0"/>
<evidence type="ECO:0000313" key="2">
    <source>
        <dbReference type="Proteomes" id="UP000284706"/>
    </source>
</evidence>
<accession>A0A409Y4H0</accession>
<dbReference type="Proteomes" id="UP000284706">
    <property type="component" value="Unassembled WGS sequence"/>
</dbReference>
<dbReference type="EMBL" id="NHYE01001167">
    <property type="protein sequence ID" value="PPQ97917.1"/>
    <property type="molecule type" value="Genomic_DNA"/>
</dbReference>
<gene>
    <name evidence="1" type="ORF">CVT26_002993</name>
</gene>
<name>A0A409Y4H0_9AGAR</name>
<keyword evidence="2" id="KW-1185">Reference proteome</keyword>
<dbReference type="AlphaFoldDB" id="A0A409Y4H0"/>
<evidence type="ECO:0000313" key="1">
    <source>
        <dbReference type="EMBL" id="PPQ97917.1"/>
    </source>
</evidence>